<evidence type="ECO:0000256" key="11">
    <source>
        <dbReference type="ARBA" id="ARBA00022989"/>
    </source>
</evidence>
<evidence type="ECO:0000256" key="4">
    <source>
        <dbReference type="ARBA" id="ARBA00022679"/>
    </source>
</evidence>
<dbReference type="GO" id="GO:0016874">
    <property type="term" value="F:ligase activity"/>
    <property type="evidence" value="ECO:0007669"/>
    <property type="project" value="UniProtKB-KW"/>
</dbReference>
<keyword evidence="5 15" id="KW-0812">Transmembrane</keyword>
<proteinExistence type="predicted"/>
<dbReference type="EMBL" id="OY660877">
    <property type="protein sequence ID" value="CAJ1072124.1"/>
    <property type="molecule type" value="Genomic_DNA"/>
</dbReference>
<keyword evidence="17" id="KW-0436">Ligase</keyword>
<evidence type="ECO:0000256" key="12">
    <source>
        <dbReference type="ARBA" id="ARBA00023128"/>
    </source>
</evidence>
<dbReference type="InterPro" id="IPR001841">
    <property type="entry name" value="Znf_RING"/>
</dbReference>
<protein>
    <recommendedName>
        <fullName evidence="3">RING-type E3 ubiquitin transferase</fullName>
        <ecNumber evidence="3">2.3.2.27</ecNumber>
    </recommendedName>
</protein>
<sequence length="349" mass="39288">MDGFSLKVSEAVCLGASLGFSCICYYVYRKSRKTLNKLDDAPHFNIDGKLRDILKVTPGACLQYAVIEGAVQPVGEPLTSHFQKEFVGVLQKFMLREHRLVWNSLSRTWTDSERLLHQKVNSVPFLLVGSDETTVRVLCPVQASGDHMEITYERFHQVNYGLGDIVGQYLSGEKIKGQLETEEMLKVGTALTGIGELVLDTDGSLNLRPPANGSPYILSNADFETLRGDQESTVGLWKALAIVSALAGAAALLWVGRRYYNQLKIRWEREEERREFERFRAELPRAHGGVANPNQDEDTCVICLTQPRDCVLLECGHVCCCHSCYEALPQRRCPMCRQHIMRVVPLYYA</sequence>
<comment type="catalytic activity">
    <reaction evidence="1">
        <text>S-ubiquitinyl-[E2 ubiquitin-conjugating enzyme]-L-cysteine + [acceptor protein]-L-lysine = [E2 ubiquitin-conjugating enzyme]-L-cysteine + N(6)-ubiquitinyl-[acceptor protein]-L-lysine.</text>
        <dbReference type="EC" id="2.3.2.27"/>
    </reaction>
</comment>
<evidence type="ECO:0000256" key="13">
    <source>
        <dbReference type="ARBA" id="ARBA00023136"/>
    </source>
</evidence>
<gene>
    <name evidence="17" type="ORF">XNOV1_A002450</name>
</gene>
<name>A0AAV1GGC2_XYRNO</name>
<organism evidence="17 18">
    <name type="scientific">Xyrichtys novacula</name>
    <name type="common">Pearly razorfish</name>
    <name type="synonym">Hemipteronotus novacula</name>
    <dbReference type="NCBI Taxonomy" id="13765"/>
    <lineage>
        <taxon>Eukaryota</taxon>
        <taxon>Metazoa</taxon>
        <taxon>Chordata</taxon>
        <taxon>Craniata</taxon>
        <taxon>Vertebrata</taxon>
        <taxon>Euteleostomi</taxon>
        <taxon>Actinopterygii</taxon>
        <taxon>Neopterygii</taxon>
        <taxon>Teleostei</taxon>
        <taxon>Neoteleostei</taxon>
        <taxon>Acanthomorphata</taxon>
        <taxon>Eupercaria</taxon>
        <taxon>Labriformes</taxon>
        <taxon>Labridae</taxon>
        <taxon>Xyrichtys</taxon>
    </lineage>
</organism>
<evidence type="ECO:0000256" key="7">
    <source>
        <dbReference type="ARBA" id="ARBA00022771"/>
    </source>
</evidence>
<keyword evidence="11 15" id="KW-1133">Transmembrane helix</keyword>
<feature type="domain" description="RING-type" evidence="16">
    <location>
        <begin position="300"/>
        <end position="337"/>
    </location>
</feature>
<feature type="transmembrane region" description="Helical" evidence="15">
    <location>
        <begin position="236"/>
        <end position="256"/>
    </location>
</feature>
<evidence type="ECO:0000313" key="17">
    <source>
        <dbReference type="EMBL" id="CAJ1072124.1"/>
    </source>
</evidence>
<evidence type="ECO:0000256" key="15">
    <source>
        <dbReference type="SAM" id="Phobius"/>
    </source>
</evidence>
<evidence type="ECO:0000256" key="10">
    <source>
        <dbReference type="ARBA" id="ARBA00022833"/>
    </source>
</evidence>
<evidence type="ECO:0000256" key="2">
    <source>
        <dbReference type="ARBA" id="ARBA00004374"/>
    </source>
</evidence>
<keyword evidence="13 15" id="KW-0472">Membrane</keyword>
<dbReference type="Proteomes" id="UP001178508">
    <property type="component" value="Chromosome 14"/>
</dbReference>
<evidence type="ECO:0000256" key="3">
    <source>
        <dbReference type="ARBA" id="ARBA00012483"/>
    </source>
</evidence>
<dbReference type="SUPFAM" id="SSF57850">
    <property type="entry name" value="RING/U-box"/>
    <property type="match status" value="1"/>
</dbReference>
<dbReference type="PANTHER" id="PTHR12183:SF6">
    <property type="entry name" value="RING-TYPE E3 UBIQUITIN TRANSFERASE"/>
    <property type="match status" value="1"/>
</dbReference>
<dbReference type="GO" id="GO:0008270">
    <property type="term" value="F:zinc ion binding"/>
    <property type="evidence" value="ECO:0007669"/>
    <property type="project" value="UniProtKB-KW"/>
</dbReference>
<evidence type="ECO:0000256" key="1">
    <source>
        <dbReference type="ARBA" id="ARBA00000900"/>
    </source>
</evidence>
<dbReference type="InterPro" id="IPR013083">
    <property type="entry name" value="Znf_RING/FYVE/PHD"/>
</dbReference>
<dbReference type="EC" id="2.3.2.27" evidence="3"/>
<keyword evidence="10" id="KW-0862">Zinc</keyword>
<keyword evidence="12" id="KW-0496">Mitochondrion</keyword>
<dbReference type="Pfam" id="PF13920">
    <property type="entry name" value="zf-C3HC4_3"/>
    <property type="match status" value="1"/>
</dbReference>
<evidence type="ECO:0000313" key="18">
    <source>
        <dbReference type="Proteomes" id="UP001178508"/>
    </source>
</evidence>
<comment type="subcellular location">
    <subcellularLocation>
        <location evidence="2">Mitochondrion outer membrane</location>
        <topology evidence="2">Multi-pass membrane protein</topology>
    </subcellularLocation>
</comment>
<evidence type="ECO:0000256" key="9">
    <source>
        <dbReference type="ARBA" id="ARBA00022787"/>
    </source>
</evidence>
<keyword evidence="6" id="KW-0479">Metal-binding</keyword>
<evidence type="ECO:0000256" key="8">
    <source>
        <dbReference type="ARBA" id="ARBA00022786"/>
    </source>
</evidence>
<evidence type="ECO:0000256" key="6">
    <source>
        <dbReference type="ARBA" id="ARBA00022723"/>
    </source>
</evidence>
<dbReference type="GO" id="GO:0005741">
    <property type="term" value="C:mitochondrial outer membrane"/>
    <property type="evidence" value="ECO:0007669"/>
    <property type="project" value="UniProtKB-SubCell"/>
</dbReference>
<keyword evidence="8" id="KW-0833">Ubl conjugation pathway</keyword>
<dbReference type="GO" id="GO:0061630">
    <property type="term" value="F:ubiquitin protein ligase activity"/>
    <property type="evidence" value="ECO:0007669"/>
    <property type="project" value="UniProtKB-EC"/>
</dbReference>
<dbReference type="InterPro" id="IPR022170">
    <property type="entry name" value="MUL1-like"/>
</dbReference>
<evidence type="ECO:0000259" key="16">
    <source>
        <dbReference type="PROSITE" id="PS50089"/>
    </source>
</evidence>
<dbReference type="PANTHER" id="PTHR12183">
    <property type="entry name" value="MITOCHONDRIAL UBIQUITIN LIGASE ACTIVATOR OF NFKB 1"/>
    <property type="match status" value="1"/>
</dbReference>
<keyword evidence="9" id="KW-1000">Mitochondrion outer membrane</keyword>
<keyword evidence="7 14" id="KW-0863">Zinc-finger</keyword>
<keyword evidence="18" id="KW-1185">Reference proteome</keyword>
<accession>A0AAV1GGC2</accession>
<dbReference type="GO" id="GO:0016567">
    <property type="term" value="P:protein ubiquitination"/>
    <property type="evidence" value="ECO:0007669"/>
    <property type="project" value="InterPro"/>
</dbReference>
<reference evidence="17" key="1">
    <citation type="submission" date="2023-08" db="EMBL/GenBank/DDBJ databases">
        <authorList>
            <person name="Alioto T."/>
            <person name="Alioto T."/>
            <person name="Gomez Garrido J."/>
        </authorList>
    </citation>
    <scope>NUCLEOTIDE SEQUENCE</scope>
</reference>
<evidence type="ECO:0000256" key="14">
    <source>
        <dbReference type="PROSITE-ProRule" id="PRU00175"/>
    </source>
</evidence>
<evidence type="ECO:0000256" key="5">
    <source>
        <dbReference type="ARBA" id="ARBA00022692"/>
    </source>
</evidence>
<dbReference type="Gene3D" id="3.30.40.10">
    <property type="entry name" value="Zinc/RING finger domain, C3HC4 (zinc finger)"/>
    <property type="match status" value="1"/>
</dbReference>
<keyword evidence="4" id="KW-0808">Transferase</keyword>
<dbReference type="AlphaFoldDB" id="A0AAV1GGC2"/>
<dbReference type="Pfam" id="PF12483">
    <property type="entry name" value="GIDE"/>
    <property type="match status" value="1"/>
</dbReference>
<dbReference type="PROSITE" id="PS50089">
    <property type="entry name" value="ZF_RING_2"/>
    <property type="match status" value="1"/>
</dbReference>
<dbReference type="PROSITE" id="PS51257">
    <property type="entry name" value="PROKAR_LIPOPROTEIN"/>
    <property type="match status" value="1"/>
</dbReference>
<dbReference type="InterPro" id="IPR051652">
    <property type="entry name" value="MDM2_MDM4_MUL1"/>
</dbReference>